<evidence type="ECO:0000256" key="2">
    <source>
        <dbReference type="SAM" id="SignalP"/>
    </source>
</evidence>
<keyword evidence="1" id="KW-0812">Transmembrane</keyword>
<dbReference type="AlphaFoldDB" id="A0A4U1INN0"/>
<comment type="caution">
    <text evidence="3">The sequence shown here is derived from an EMBL/GenBank/DDBJ whole genome shotgun (WGS) entry which is preliminary data.</text>
</comment>
<keyword evidence="4" id="KW-1185">Reference proteome</keyword>
<organism evidence="3 4">
    <name type="scientific">Polyangium fumosum</name>
    <dbReference type="NCBI Taxonomy" id="889272"/>
    <lineage>
        <taxon>Bacteria</taxon>
        <taxon>Pseudomonadati</taxon>
        <taxon>Myxococcota</taxon>
        <taxon>Polyangia</taxon>
        <taxon>Polyangiales</taxon>
        <taxon>Polyangiaceae</taxon>
        <taxon>Polyangium</taxon>
    </lineage>
</organism>
<evidence type="ECO:0000313" key="3">
    <source>
        <dbReference type="EMBL" id="TKC95715.1"/>
    </source>
</evidence>
<dbReference type="EMBL" id="SSMQ01000096">
    <property type="protein sequence ID" value="TKC95715.1"/>
    <property type="molecule type" value="Genomic_DNA"/>
</dbReference>
<dbReference type="InterPro" id="IPR019283">
    <property type="entry name" value="DUF2330"/>
</dbReference>
<protein>
    <submittedName>
        <fullName evidence="3">DUF2330 domain-containing protein</fullName>
    </submittedName>
</protein>
<accession>A0A4U1INN0</accession>
<sequence>MKLLRALVLSLPFLAAPVLHAGDTQACGGCIVSQSESTQVTGHRMILSISQQQTTLWDQITYAGDPSSFAWVLPIKGQVEVGLSSDALFSTLEESTRVQINSPTIDCSFCGSNGQGGAGGTGGANNGGGGVVIIAEEVVGPYATVQLSSQDPNALATWLTTNGYNVPADIQPVIDTYVQEGFNFLALKLVPGQGIDSMRPVRVTSDGASLSLPLRMVAAGTGAKTPINLWVLGEGRYEPKNFPHFVIKQADLVWNWDTQSSNYKELRQNAFDASGGKAWLIEASESFSSFYLEEGLLYLAENNPSESGYGGEPGGPTALEECQADLDKLYGSIPKASQWVTRMSAELTRPALAADLVVGAAADQSTVARFLTVNKSVGTAPSCPCGPIGEGGGGAMGGANGGNGGNGASDSGGGCAVGGASSLPGALTLFGGAALVSALRRRRRR</sequence>
<evidence type="ECO:0000256" key="1">
    <source>
        <dbReference type="SAM" id="Phobius"/>
    </source>
</evidence>
<evidence type="ECO:0000313" key="4">
    <source>
        <dbReference type="Proteomes" id="UP000309215"/>
    </source>
</evidence>
<feature type="chain" id="PRO_5020807304" evidence="2">
    <location>
        <begin position="22"/>
        <end position="445"/>
    </location>
</feature>
<dbReference type="NCBIfam" id="TIGR03901">
    <property type="entry name" value="MYXO-CTERM"/>
    <property type="match status" value="1"/>
</dbReference>
<keyword evidence="1" id="KW-0472">Membrane</keyword>
<dbReference type="InterPro" id="IPR024038">
    <property type="entry name" value="MYXO-CTERM"/>
</dbReference>
<gene>
    <name evidence="3" type="ORF">E8A74_46840</name>
</gene>
<dbReference type="RefSeq" id="WP_136935693.1">
    <property type="nucleotide sequence ID" value="NZ_SSMQ01000096.1"/>
</dbReference>
<proteinExistence type="predicted"/>
<keyword evidence="1" id="KW-1133">Transmembrane helix</keyword>
<dbReference type="Proteomes" id="UP000309215">
    <property type="component" value="Unassembled WGS sequence"/>
</dbReference>
<name>A0A4U1INN0_9BACT</name>
<dbReference type="Pfam" id="PF10092">
    <property type="entry name" value="DUF2330"/>
    <property type="match status" value="1"/>
</dbReference>
<feature type="transmembrane region" description="Helical" evidence="1">
    <location>
        <begin position="416"/>
        <end position="439"/>
    </location>
</feature>
<feature type="signal peptide" evidence="2">
    <location>
        <begin position="1"/>
        <end position="21"/>
    </location>
</feature>
<dbReference type="OrthoDB" id="5493296at2"/>
<reference evidence="3 4" key="1">
    <citation type="submission" date="2019-04" db="EMBL/GenBank/DDBJ databases">
        <authorList>
            <person name="Li Y."/>
            <person name="Wang J."/>
        </authorList>
    </citation>
    <scope>NUCLEOTIDE SEQUENCE [LARGE SCALE GENOMIC DNA]</scope>
    <source>
        <strain evidence="3 4">DSM 14668</strain>
    </source>
</reference>
<keyword evidence="2" id="KW-0732">Signal</keyword>